<gene>
    <name evidence="1" type="ORF">J2Z69_000780</name>
</gene>
<reference evidence="1 2" key="1">
    <citation type="submission" date="2021-03" db="EMBL/GenBank/DDBJ databases">
        <title>Genomic Encyclopedia of Type Strains, Phase IV (KMG-IV): sequencing the most valuable type-strain genomes for metagenomic binning, comparative biology and taxonomic classification.</title>
        <authorList>
            <person name="Goeker M."/>
        </authorList>
    </citation>
    <scope>NUCLEOTIDE SEQUENCE [LARGE SCALE GENOMIC DNA]</scope>
    <source>
        <strain evidence="1 2">DSM 26806</strain>
    </source>
</reference>
<sequence>MIKINGVEIAVYPTQFAPTVLDIDDGDSTTRTADGTLHRDRIAVKRQLEMTWGILRWSDISALLKSMSDTFFNVTYPDPMAGDYVTKRFYVGNRPSPFTVANGSEILWSGLKVTLTEQ</sequence>
<keyword evidence="2" id="KW-1185">Reference proteome</keyword>
<evidence type="ECO:0000313" key="2">
    <source>
        <dbReference type="Proteomes" id="UP001519288"/>
    </source>
</evidence>
<name>A0ABS4JDH4_9BACL</name>
<organism evidence="1 2">
    <name type="scientific">Paenibacillus shirakamiensis</name>
    <dbReference type="NCBI Taxonomy" id="1265935"/>
    <lineage>
        <taxon>Bacteria</taxon>
        <taxon>Bacillati</taxon>
        <taxon>Bacillota</taxon>
        <taxon>Bacilli</taxon>
        <taxon>Bacillales</taxon>
        <taxon>Paenibacillaceae</taxon>
        <taxon>Paenibacillus</taxon>
    </lineage>
</organism>
<protein>
    <recommendedName>
        <fullName evidence="3">Prophage protein</fullName>
    </recommendedName>
</protein>
<dbReference type="Proteomes" id="UP001519288">
    <property type="component" value="Unassembled WGS sequence"/>
</dbReference>
<dbReference type="EMBL" id="JAGGLD010000001">
    <property type="protein sequence ID" value="MBP1999761.1"/>
    <property type="molecule type" value="Genomic_DNA"/>
</dbReference>
<dbReference type="RefSeq" id="WP_209859277.1">
    <property type="nucleotide sequence ID" value="NZ_JAGGLD010000001.1"/>
</dbReference>
<accession>A0ABS4JDH4</accession>
<dbReference type="InterPro" id="IPR046557">
    <property type="entry name" value="DUF6711"/>
</dbReference>
<comment type="caution">
    <text evidence="1">The sequence shown here is derived from an EMBL/GenBank/DDBJ whole genome shotgun (WGS) entry which is preliminary data.</text>
</comment>
<evidence type="ECO:0000313" key="1">
    <source>
        <dbReference type="EMBL" id="MBP1999761.1"/>
    </source>
</evidence>
<dbReference type="Pfam" id="PF20458">
    <property type="entry name" value="DUF6711"/>
    <property type="match status" value="1"/>
</dbReference>
<evidence type="ECO:0008006" key="3">
    <source>
        <dbReference type="Google" id="ProtNLM"/>
    </source>
</evidence>
<proteinExistence type="predicted"/>